<dbReference type="OrthoDB" id="6083617at2759"/>
<keyword evidence="9" id="KW-1185">Reference proteome</keyword>
<dbReference type="Proteomes" id="UP000287033">
    <property type="component" value="Unassembled WGS sequence"/>
</dbReference>
<name>A0A401TCG6_CHIPU</name>
<evidence type="ECO:0000313" key="8">
    <source>
        <dbReference type="EMBL" id="GCC40356.1"/>
    </source>
</evidence>
<dbReference type="OMA" id="IVYSCKA"/>
<keyword evidence="5 6" id="KW-0472">Membrane</keyword>
<comment type="similarity">
    <text evidence="2">Belongs to the CD225/Dispanin family.</text>
</comment>
<feature type="transmembrane region" description="Helical" evidence="6">
    <location>
        <begin position="59"/>
        <end position="78"/>
    </location>
</feature>
<evidence type="ECO:0000313" key="9">
    <source>
        <dbReference type="Proteomes" id="UP000287033"/>
    </source>
</evidence>
<protein>
    <submittedName>
        <fullName evidence="8">Uncharacterized protein</fullName>
    </submittedName>
</protein>
<evidence type="ECO:0000256" key="3">
    <source>
        <dbReference type="ARBA" id="ARBA00022692"/>
    </source>
</evidence>
<evidence type="ECO:0000256" key="4">
    <source>
        <dbReference type="ARBA" id="ARBA00022989"/>
    </source>
</evidence>
<keyword evidence="3 6" id="KW-0812">Transmembrane</keyword>
<dbReference type="PANTHER" id="PTHR14948">
    <property type="entry name" value="NG5"/>
    <property type="match status" value="1"/>
</dbReference>
<dbReference type="EMBL" id="BEZZ01030591">
    <property type="protein sequence ID" value="GCC40356.1"/>
    <property type="molecule type" value="Genomic_DNA"/>
</dbReference>
<evidence type="ECO:0000256" key="6">
    <source>
        <dbReference type="SAM" id="Phobius"/>
    </source>
</evidence>
<dbReference type="AlphaFoldDB" id="A0A401TCG6"/>
<dbReference type="Pfam" id="PF04505">
    <property type="entry name" value="CD225"/>
    <property type="match status" value="1"/>
</dbReference>
<evidence type="ECO:0000256" key="2">
    <source>
        <dbReference type="ARBA" id="ARBA00006843"/>
    </source>
</evidence>
<dbReference type="STRING" id="137246.A0A401TCG6"/>
<dbReference type="InterPro" id="IPR051423">
    <property type="entry name" value="CD225/Dispanin"/>
</dbReference>
<evidence type="ECO:0000256" key="7">
    <source>
        <dbReference type="SAM" id="SignalP"/>
    </source>
</evidence>
<gene>
    <name evidence="8" type="ORF">chiPu_0023992</name>
</gene>
<keyword evidence="7" id="KW-0732">Signal</keyword>
<dbReference type="GO" id="GO:0016020">
    <property type="term" value="C:membrane"/>
    <property type="evidence" value="ECO:0007669"/>
    <property type="project" value="UniProtKB-SubCell"/>
</dbReference>
<keyword evidence="4 6" id="KW-1133">Transmembrane helix</keyword>
<proteinExistence type="inferred from homology"/>
<dbReference type="InterPro" id="IPR007593">
    <property type="entry name" value="CD225/Dispanin_fam"/>
</dbReference>
<evidence type="ECO:0000256" key="5">
    <source>
        <dbReference type="ARBA" id="ARBA00023136"/>
    </source>
</evidence>
<dbReference type="PANTHER" id="PTHR14948:SF44">
    <property type="entry name" value="PROLINE-RICH TRANSMEMBRANE PROTEIN 1-LIKE"/>
    <property type="match status" value="1"/>
</dbReference>
<feature type="signal peptide" evidence="7">
    <location>
        <begin position="1"/>
        <end position="27"/>
    </location>
</feature>
<accession>A0A401TCG6</accession>
<reference evidence="8 9" key="1">
    <citation type="journal article" date="2018" name="Nat. Ecol. Evol.">
        <title>Shark genomes provide insights into elasmobranch evolution and the origin of vertebrates.</title>
        <authorList>
            <person name="Hara Y"/>
            <person name="Yamaguchi K"/>
            <person name="Onimaru K"/>
            <person name="Kadota M"/>
            <person name="Koyanagi M"/>
            <person name="Keeley SD"/>
            <person name="Tatsumi K"/>
            <person name="Tanaka K"/>
            <person name="Motone F"/>
            <person name="Kageyama Y"/>
            <person name="Nozu R"/>
            <person name="Adachi N"/>
            <person name="Nishimura O"/>
            <person name="Nakagawa R"/>
            <person name="Tanegashima C"/>
            <person name="Kiyatake I"/>
            <person name="Matsumoto R"/>
            <person name="Murakumo K"/>
            <person name="Nishida K"/>
            <person name="Terakita A"/>
            <person name="Kuratani S"/>
            <person name="Sato K"/>
            <person name="Hyodo S Kuraku.S."/>
        </authorList>
    </citation>
    <scope>NUCLEOTIDE SEQUENCE [LARGE SCALE GENOMIC DNA]</scope>
</reference>
<sequence length="83" mass="8811">MPSSNITTYLPWSIINLLCCCLPLGIAAVIFSCQAQNANELGNVDQARSASSTAKKLNIAGTVIGVILIILVVVVYFTTNARK</sequence>
<organism evidence="8 9">
    <name type="scientific">Chiloscyllium punctatum</name>
    <name type="common">Brownbanded bambooshark</name>
    <name type="synonym">Hemiscyllium punctatum</name>
    <dbReference type="NCBI Taxonomy" id="137246"/>
    <lineage>
        <taxon>Eukaryota</taxon>
        <taxon>Metazoa</taxon>
        <taxon>Chordata</taxon>
        <taxon>Craniata</taxon>
        <taxon>Vertebrata</taxon>
        <taxon>Chondrichthyes</taxon>
        <taxon>Elasmobranchii</taxon>
        <taxon>Galeomorphii</taxon>
        <taxon>Galeoidea</taxon>
        <taxon>Orectolobiformes</taxon>
        <taxon>Hemiscylliidae</taxon>
        <taxon>Chiloscyllium</taxon>
    </lineage>
</organism>
<comment type="caution">
    <text evidence="8">The sequence shown here is derived from an EMBL/GenBank/DDBJ whole genome shotgun (WGS) entry which is preliminary data.</text>
</comment>
<comment type="subcellular location">
    <subcellularLocation>
        <location evidence="1">Membrane</location>
    </subcellularLocation>
</comment>
<feature type="chain" id="PRO_5019487560" evidence="7">
    <location>
        <begin position="28"/>
        <end position="83"/>
    </location>
</feature>
<evidence type="ECO:0000256" key="1">
    <source>
        <dbReference type="ARBA" id="ARBA00004370"/>
    </source>
</evidence>